<dbReference type="EMBL" id="GBEZ01006523">
    <property type="protein sequence ID" value="JAC78881.1"/>
    <property type="molecule type" value="Transcribed_RNA"/>
</dbReference>
<organism evidence="2">
    <name type="scientific">Tetraselmis sp. GSL018</name>
    <dbReference type="NCBI Taxonomy" id="582737"/>
    <lineage>
        <taxon>Eukaryota</taxon>
        <taxon>Viridiplantae</taxon>
        <taxon>Chlorophyta</taxon>
        <taxon>core chlorophytes</taxon>
        <taxon>Chlorodendrophyceae</taxon>
        <taxon>Chlorodendrales</taxon>
        <taxon>Chlorodendraceae</taxon>
        <taxon>Tetraselmis</taxon>
    </lineage>
</organism>
<feature type="compositionally biased region" description="Low complexity" evidence="1">
    <location>
        <begin position="83"/>
        <end position="93"/>
    </location>
</feature>
<accession>A0A061S7W7</accession>
<protein>
    <submittedName>
        <fullName evidence="2">Uncharacterized protein</fullName>
    </submittedName>
</protein>
<sequence length="93" mass="9778">RGDAAAAVERDNESHLHLSPSVAVVEVLHRRNECWGTGCGGTIDAGGRGRCRGPPPHLEGRSALRPSSCLPPAHLMRAPPNYSRSLSSNSLSG</sequence>
<evidence type="ECO:0000256" key="1">
    <source>
        <dbReference type="SAM" id="MobiDB-lite"/>
    </source>
</evidence>
<proteinExistence type="predicted"/>
<gene>
    <name evidence="2" type="ORF">TSPGSL018_14067</name>
</gene>
<feature type="non-terminal residue" evidence="2">
    <location>
        <position position="93"/>
    </location>
</feature>
<feature type="non-terminal residue" evidence="2">
    <location>
        <position position="1"/>
    </location>
</feature>
<name>A0A061S7W7_9CHLO</name>
<evidence type="ECO:0000313" key="2">
    <source>
        <dbReference type="EMBL" id="JAC78881.1"/>
    </source>
</evidence>
<dbReference type="AlphaFoldDB" id="A0A061S7W7"/>
<reference evidence="2" key="1">
    <citation type="submission" date="2014-05" db="EMBL/GenBank/DDBJ databases">
        <title>The transcriptome of the halophilic microalga Tetraselmis sp. GSL018 isolated from the Great Salt Lake, Utah.</title>
        <authorList>
            <person name="Jinkerson R.E."/>
            <person name="D'Adamo S."/>
            <person name="Posewitz M.C."/>
        </authorList>
    </citation>
    <scope>NUCLEOTIDE SEQUENCE</scope>
    <source>
        <strain evidence="2">GSL018</strain>
    </source>
</reference>
<feature type="region of interest" description="Disordered" evidence="1">
    <location>
        <begin position="57"/>
        <end position="93"/>
    </location>
</feature>